<dbReference type="PANTHER" id="PTHR10003">
    <property type="entry name" value="SUPEROXIDE DISMUTASE CU-ZN -RELATED"/>
    <property type="match status" value="1"/>
</dbReference>
<dbReference type="GO" id="GO:0005507">
    <property type="term" value="F:copper ion binding"/>
    <property type="evidence" value="ECO:0007669"/>
    <property type="project" value="InterPro"/>
</dbReference>
<dbReference type="PROSITE" id="PS00332">
    <property type="entry name" value="SOD_CU_ZN_2"/>
    <property type="match status" value="1"/>
</dbReference>
<evidence type="ECO:0000256" key="9">
    <source>
        <dbReference type="RuleBase" id="RU000393"/>
    </source>
</evidence>
<accession>A0A0J0XZE6</accession>
<comment type="function">
    <text evidence="9">Destroys radicals which are normally produced within the cells and which are toxic to biological systems.</text>
</comment>
<dbReference type="PRINTS" id="PR00068">
    <property type="entry name" value="CUZNDISMTASE"/>
</dbReference>
<evidence type="ECO:0000313" key="12">
    <source>
        <dbReference type="EMBL" id="KLT46405.1"/>
    </source>
</evidence>
<dbReference type="Pfam" id="PF00080">
    <property type="entry name" value="Sod_Cu"/>
    <property type="match status" value="1"/>
</dbReference>
<comment type="cofactor">
    <cofactor evidence="9">
        <name>Zn(2+)</name>
        <dbReference type="ChEBI" id="CHEBI:29105"/>
    </cofactor>
    <text evidence="9">Binds 1 zinc ion per subunit.</text>
</comment>
<keyword evidence="5 9" id="KW-0560">Oxidoreductase</keyword>
<dbReference type="RefSeq" id="XP_018282896.1">
    <property type="nucleotide sequence ID" value="XM_018420610.1"/>
</dbReference>
<dbReference type="EC" id="1.15.1.1" evidence="9"/>
<protein>
    <recommendedName>
        <fullName evidence="9">Superoxide dismutase [Cu-Zn]</fullName>
        <ecNumber evidence="9">1.15.1.1</ecNumber>
    </recommendedName>
</protein>
<evidence type="ECO:0000256" key="1">
    <source>
        <dbReference type="ARBA" id="ARBA00010457"/>
    </source>
</evidence>
<dbReference type="InterPro" id="IPR018152">
    <property type="entry name" value="SOD_Cu/Zn_BS"/>
</dbReference>
<dbReference type="CDD" id="cd00305">
    <property type="entry name" value="Cu-Zn_Superoxide_Dismutase"/>
    <property type="match status" value="1"/>
</dbReference>
<feature type="domain" description="Superoxide dismutase copper/zinc binding" evidence="11">
    <location>
        <begin position="40"/>
        <end position="175"/>
    </location>
</feature>
<feature type="chain" id="PRO_5005245671" description="Superoxide dismutase [Cu-Zn]" evidence="10">
    <location>
        <begin position="18"/>
        <end position="182"/>
    </location>
</feature>
<keyword evidence="6 9" id="KW-0186">Copper</keyword>
<dbReference type="InterPro" id="IPR024134">
    <property type="entry name" value="SOD_Cu/Zn_/chaperone"/>
</dbReference>
<evidence type="ECO:0000256" key="7">
    <source>
        <dbReference type="ARBA" id="ARBA00023157"/>
    </source>
</evidence>
<keyword evidence="4" id="KW-0049">Antioxidant</keyword>
<dbReference type="AlphaFoldDB" id="A0A0J0XZE6"/>
<dbReference type="Proteomes" id="UP000053611">
    <property type="component" value="Unassembled WGS sequence"/>
</dbReference>
<evidence type="ECO:0000313" key="13">
    <source>
        <dbReference type="Proteomes" id="UP000053611"/>
    </source>
</evidence>
<keyword evidence="7" id="KW-1015">Disulfide bond</keyword>
<dbReference type="PROSITE" id="PS00087">
    <property type="entry name" value="SOD_CU_ZN_1"/>
    <property type="match status" value="1"/>
</dbReference>
<evidence type="ECO:0000256" key="8">
    <source>
        <dbReference type="ARBA" id="ARBA00049204"/>
    </source>
</evidence>
<evidence type="ECO:0000256" key="6">
    <source>
        <dbReference type="ARBA" id="ARBA00023008"/>
    </source>
</evidence>
<evidence type="ECO:0000256" key="10">
    <source>
        <dbReference type="SAM" id="SignalP"/>
    </source>
</evidence>
<sequence>MLLSNLALLSLVPAAFADWGNLCSSDRKAKVLIGNGQAGVSGELIFFQRAWSDVVTLTGQISGATPGLHGMHVHQFGDLSQGCNSTGVHWNPLNRNHGAPEDRNRHMGDMGNFEAGADGVINVNHVDRRMSLCGRYSIMGRAINIHVGTDDLGRGGHELSLQTGNAGGRLACGVIGAVDPAT</sequence>
<keyword evidence="13" id="KW-1185">Reference proteome</keyword>
<evidence type="ECO:0000256" key="2">
    <source>
        <dbReference type="ARBA" id="ARBA00022723"/>
    </source>
</evidence>
<comment type="similarity">
    <text evidence="1 9">Belongs to the Cu-Zn superoxide dismutase family.</text>
</comment>
<dbReference type="Gene3D" id="2.60.40.200">
    <property type="entry name" value="Superoxide dismutase, copper/zinc binding domain"/>
    <property type="match status" value="1"/>
</dbReference>
<feature type="signal peptide" evidence="10">
    <location>
        <begin position="1"/>
        <end position="17"/>
    </location>
</feature>
<dbReference type="EMBL" id="KQ087177">
    <property type="protein sequence ID" value="KLT46405.1"/>
    <property type="molecule type" value="Genomic_DNA"/>
</dbReference>
<comment type="catalytic activity">
    <reaction evidence="8 9">
        <text>2 superoxide + 2 H(+) = H2O2 + O2</text>
        <dbReference type="Rhea" id="RHEA:20696"/>
        <dbReference type="ChEBI" id="CHEBI:15378"/>
        <dbReference type="ChEBI" id="CHEBI:15379"/>
        <dbReference type="ChEBI" id="CHEBI:16240"/>
        <dbReference type="ChEBI" id="CHEBI:18421"/>
        <dbReference type="EC" id="1.15.1.1"/>
    </reaction>
</comment>
<proteinExistence type="inferred from homology"/>
<evidence type="ECO:0000256" key="3">
    <source>
        <dbReference type="ARBA" id="ARBA00022833"/>
    </source>
</evidence>
<name>A0A0J0XZE6_9TREE</name>
<organism evidence="12 13">
    <name type="scientific">Cutaneotrichosporon oleaginosum</name>
    <dbReference type="NCBI Taxonomy" id="879819"/>
    <lineage>
        <taxon>Eukaryota</taxon>
        <taxon>Fungi</taxon>
        <taxon>Dikarya</taxon>
        <taxon>Basidiomycota</taxon>
        <taxon>Agaricomycotina</taxon>
        <taxon>Tremellomycetes</taxon>
        <taxon>Trichosporonales</taxon>
        <taxon>Trichosporonaceae</taxon>
        <taxon>Cutaneotrichosporon</taxon>
    </lineage>
</organism>
<dbReference type="InterPro" id="IPR036423">
    <property type="entry name" value="SOD-like_Cu/Zn_dom_sf"/>
</dbReference>
<keyword evidence="2 9" id="KW-0479">Metal-binding</keyword>
<keyword evidence="10" id="KW-0732">Signal</keyword>
<dbReference type="SUPFAM" id="SSF49329">
    <property type="entry name" value="Cu,Zn superoxide dismutase-like"/>
    <property type="match status" value="1"/>
</dbReference>
<evidence type="ECO:0000256" key="4">
    <source>
        <dbReference type="ARBA" id="ARBA00022862"/>
    </source>
</evidence>
<dbReference type="FunFam" id="2.60.40.200:FF:000003">
    <property type="entry name" value="Superoxide dismutase [Cu-Zn], chloroplastic"/>
    <property type="match status" value="1"/>
</dbReference>
<dbReference type="InterPro" id="IPR001424">
    <property type="entry name" value="SOD_Cu_Zn_dom"/>
</dbReference>
<evidence type="ECO:0000259" key="11">
    <source>
        <dbReference type="Pfam" id="PF00080"/>
    </source>
</evidence>
<dbReference type="OrthoDB" id="2015551at2759"/>
<gene>
    <name evidence="12" type="ORF">CC85DRAFT_253450</name>
</gene>
<comment type="cofactor">
    <cofactor evidence="9">
        <name>Cu cation</name>
        <dbReference type="ChEBI" id="CHEBI:23378"/>
    </cofactor>
    <text evidence="9">Binds 1 copper ion per subunit.</text>
</comment>
<dbReference type="GeneID" id="28981213"/>
<reference evidence="12 13" key="1">
    <citation type="submission" date="2015-03" db="EMBL/GenBank/DDBJ databases">
        <title>Genomics and transcriptomics of the oil-accumulating basidiomycete yeast T. oleaginosus allow insights into substrate utilization and the diverse evolutionary trajectories of mating systems in fungi.</title>
        <authorList>
            <consortium name="DOE Joint Genome Institute"/>
            <person name="Kourist R."/>
            <person name="Kracht O."/>
            <person name="Bracharz F."/>
            <person name="Lipzen A."/>
            <person name="Nolan M."/>
            <person name="Ohm R."/>
            <person name="Grigoriev I."/>
            <person name="Sun S."/>
            <person name="Heitman J."/>
            <person name="Bruck T."/>
            <person name="Nowrousian M."/>
        </authorList>
    </citation>
    <scope>NUCLEOTIDE SEQUENCE [LARGE SCALE GENOMIC DNA]</scope>
    <source>
        <strain evidence="12 13">IBC0246</strain>
    </source>
</reference>
<keyword evidence="3 9" id="KW-0862">Zinc</keyword>
<dbReference type="STRING" id="879819.A0A0J0XZE6"/>
<evidence type="ECO:0000256" key="5">
    <source>
        <dbReference type="ARBA" id="ARBA00023002"/>
    </source>
</evidence>
<dbReference type="GO" id="GO:0004784">
    <property type="term" value="F:superoxide dismutase activity"/>
    <property type="evidence" value="ECO:0007669"/>
    <property type="project" value="UniProtKB-EC"/>
</dbReference>